<gene>
    <name evidence="2" type="ORF">E4P82_17890</name>
</gene>
<keyword evidence="3" id="KW-1185">Reference proteome</keyword>
<protein>
    <submittedName>
        <fullName evidence="2">Uncharacterized protein</fullName>
    </submittedName>
</protein>
<name>A0ABX1TSI0_9GAMM</name>
<evidence type="ECO:0000313" key="3">
    <source>
        <dbReference type="Proteomes" id="UP000760480"/>
    </source>
</evidence>
<feature type="chain" id="PRO_5045579000" evidence="1">
    <location>
        <begin position="27"/>
        <end position="361"/>
    </location>
</feature>
<organism evidence="2 3">
    <name type="scientific">Candidatus Competibacter phosphatis</name>
    <dbReference type="NCBI Taxonomy" id="221280"/>
    <lineage>
        <taxon>Bacteria</taxon>
        <taxon>Pseudomonadati</taxon>
        <taxon>Pseudomonadota</taxon>
        <taxon>Gammaproteobacteria</taxon>
        <taxon>Candidatus Competibacteraceae</taxon>
        <taxon>Candidatus Competibacter</taxon>
    </lineage>
</organism>
<reference evidence="2 3" key="1">
    <citation type="submission" date="2019-03" db="EMBL/GenBank/DDBJ databases">
        <title>Metabolic reconstructions from genomes of highly enriched 'Candidatus Accumulibacter' and 'Candidatus Competibacter' bioreactor populations.</title>
        <authorList>
            <person name="Annavajhala M.K."/>
            <person name="Welles L."/>
            <person name="Abbas B."/>
            <person name="Sorokin D."/>
            <person name="Park H."/>
            <person name="Van Loosdrecht M."/>
            <person name="Chandran K."/>
        </authorList>
    </citation>
    <scope>NUCLEOTIDE SEQUENCE [LARGE SCALE GENOMIC DNA]</scope>
    <source>
        <strain evidence="2 3">SBR_G</strain>
    </source>
</reference>
<feature type="signal peptide" evidence="1">
    <location>
        <begin position="1"/>
        <end position="26"/>
    </location>
</feature>
<proteinExistence type="predicted"/>
<accession>A0ABX1TSI0</accession>
<evidence type="ECO:0000256" key="1">
    <source>
        <dbReference type="SAM" id="SignalP"/>
    </source>
</evidence>
<keyword evidence="1" id="KW-0732">Signal</keyword>
<evidence type="ECO:0000313" key="2">
    <source>
        <dbReference type="EMBL" id="NMQ20895.1"/>
    </source>
</evidence>
<sequence>MLANFKKIGVAAAVATAIGASGAAQAITLGEPGGALLVPHVLFDSTAGVNTMVGVTVGDSVPPGQFPTVQGEGSECSNGTLKQLHWYFFSTKSVHLADGAVNISCNDFSRFDWGFVITNPARPFPSLDGVTGYLVLSSNNARSDSAYSSFTLYGSAYLIQGDWASEAYIPVLPLRDAAGGVDDEVTYKGGIPSDVNPLLAGMPLAYDADTAARFSLRYFVDPTPLNGNTRFVLWFPDNSGEKHGDGNISRTAVAIDVYDADEVAVSSTLSLPNELNVVDANGIDGTTNDPTGHAITDLASGQPALDAGFVLFHLADTSNTLTGPAYSRAGVAFSLIGLGTSANSVQVQTDLAHERGIVPDY</sequence>
<comment type="caution">
    <text evidence="2">The sequence shown here is derived from an EMBL/GenBank/DDBJ whole genome shotgun (WGS) entry which is preliminary data.</text>
</comment>
<dbReference type="Proteomes" id="UP000760480">
    <property type="component" value="Unassembled WGS sequence"/>
</dbReference>
<dbReference type="RefSeq" id="WP_169250167.1">
    <property type="nucleotide sequence ID" value="NZ_SPMZ01000068.1"/>
</dbReference>
<dbReference type="EMBL" id="SPMZ01000068">
    <property type="protein sequence ID" value="NMQ20895.1"/>
    <property type="molecule type" value="Genomic_DNA"/>
</dbReference>